<evidence type="ECO:0000256" key="5">
    <source>
        <dbReference type="ARBA" id="ARBA00023136"/>
    </source>
</evidence>
<feature type="transmembrane region" description="Helical" evidence="6">
    <location>
        <begin position="340"/>
        <end position="360"/>
    </location>
</feature>
<dbReference type="Gene3D" id="1.20.1640.10">
    <property type="entry name" value="Multidrug efflux transporter AcrB transmembrane domain"/>
    <property type="match status" value="2"/>
</dbReference>
<dbReference type="SUPFAM" id="SSF82866">
    <property type="entry name" value="Multidrug efflux transporter AcrB transmembrane domain"/>
    <property type="match status" value="2"/>
</dbReference>
<dbReference type="GO" id="GO:0005886">
    <property type="term" value="C:plasma membrane"/>
    <property type="evidence" value="ECO:0007669"/>
    <property type="project" value="UniProtKB-SubCell"/>
</dbReference>
<name>A0A8A4TFS4_SULCO</name>
<dbReference type="PANTHER" id="PTHR33406:SF13">
    <property type="entry name" value="MEMBRANE PROTEIN YDFJ"/>
    <property type="match status" value="1"/>
</dbReference>
<feature type="transmembrane region" description="Helical" evidence="6">
    <location>
        <begin position="313"/>
        <end position="334"/>
    </location>
</feature>
<keyword evidence="3 6" id="KW-0812">Transmembrane</keyword>
<keyword evidence="5 6" id="KW-0472">Membrane</keyword>
<feature type="transmembrane region" description="Helical" evidence="6">
    <location>
        <begin position="823"/>
        <end position="848"/>
    </location>
</feature>
<sequence>MSLKQLKVKQSQRFLAGLARLLHRRFRIILLLFLLLTLFFANFALKLEQKTTLRDLLPGDNPVVHRFEDIVTHFDLIDRLVVVVQFDPMHGDEAQTFAEILVDQVNEQPDATEYFHWLRANLFDAEQNTNWHSFLQYLTRLIPAEHLPDLAEQLSDAAIAERIAENRRDLQSGLTSKTLIEKDPLNLLEFAGTYRQEITGNYQINFTDGFLMSKSRDMLLILGKPKRSPEDVDFSTALNDFLLDQIEAAKVVYLDEEGQDPAQLFEVGLTGPHPITAHENAIIKGDVNSMFISSFAMVLLLFVLAYRRPLAIMYVGLPLIAAEIWTLGAGYLLFGRLNLMTATFSAVIVGLGIDFAIHIFSRYLDEREHGHDIGQAMEIALSETGLGTFIGGCTTALAFLALGFSEFSGLREFAIIAAVGIFCCLLQMFVLLPCMLFFRETWRRDKAFSARAQWDFHVEKLLSVSLRHPKVAVGLLVVGTLFLMVEAVQLRFTTDIRSVRARSNPSINLQNEVTAKVGGSLRSLTFVLEAGTEEELYAAHDKLVPVMRKMKEEGKLVRWDSLLSFLQSPREQSVNMKALGEAGLTGEGVTHAFYAALDKQQFRATEDSRQYIENLAKGLDAGRPISLKEILATDSPFTRPFLNHYDDKYKALIHVYPSLGLWHKNATRELTDTLLAQVDTGEGAAIHVTGIQTISDELKRLVKDSFRLSTLLSVFLVIGAMYMHFRRPSLVVLTLTPLCIAVVWMLGTMKLLGIDITILNFVATPLIIGIGIDDGVHIVEKYLHRKSDEILKLMANCGKAVTLTSLTTIFGFSSLFLADYSGFRSLGLCAILGVFYCWVGSVVLLPLLMQVFRVQFVRGSRE</sequence>
<dbReference type="EMBL" id="CP071793">
    <property type="protein sequence ID" value="QTD48054.1"/>
    <property type="molecule type" value="Genomic_DNA"/>
</dbReference>
<evidence type="ECO:0000259" key="7">
    <source>
        <dbReference type="PROSITE" id="PS50156"/>
    </source>
</evidence>
<evidence type="ECO:0000313" key="9">
    <source>
        <dbReference type="Proteomes" id="UP000663929"/>
    </source>
</evidence>
<dbReference type="KEGG" id="scor:J3U87_20920"/>
<accession>A0A8A4TFS4</accession>
<dbReference type="PROSITE" id="PS50156">
    <property type="entry name" value="SSD"/>
    <property type="match status" value="2"/>
</dbReference>
<feature type="transmembrane region" description="Helical" evidence="6">
    <location>
        <begin position="471"/>
        <end position="492"/>
    </location>
</feature>
<dbReference type="InterPro" id="IPR000731">
    <property type="entry name" value="SSD"/>
</dbReference>
<reference evidence="8" key="1">
    <citation type="submission" date="2021-03" db="EMBL/GenBank/DDBJ databases">
        <title>Acanthopleuribacteraceae sp. M133.</title>
        <authorList>
            <person name="Wang G."/>
        </authorList>
    </citation>
    <scope>NUCLEOTIDE SEQUENCE</scope>
    <source>
        <strain evidence="8">M133</strain>
    </source>
</reference>
<evidence type="ECO:0000256" key="1">
    <source>
        <dbReference type="ARBA" id="ARBA00004651"/>
    </source>
</evidence>
<dbReference type="InterPro" id="IPR004869">
    <property type="entry name" value="MMPL_dom"/>
</dbReference>
<dbReference type="PANTHER" id="PTHR33406">
    <property type="entry name" value="MEMBRANE PROTEIN MJ1562-RELATED"/>
    <property type="match status" value="1"/>
</dbReference>
<feature type="transmembrane region" description="Helical" evidence="6">
    <location>
        <begin position="793"/>
        <end position="817"/>
    </location>
</feature>
<feature type="transmembrane region" description="Helical" evidence="6">
    <location>
        <begin position="752"/>
        <end position="772"/>
    </location>
</feature>
<dbReference type="AlphaFoldDB" id="A0A8A4TFS4"/>
<keyword evidence="4 6" id="KW-1133">Transmembrane helix</keyword>
<keyword evidence="9" id="KW-1185">Reference proteome</keyword>
<comment type="subcellular location">
    <subcellularLocation>
        <location evidence="1">Cell membrane</location>
        <topology evidence="1">Multi-pass membrane protein</topology>
    </subcellularLocation>
</comment>
<protein>
    <submittedName>
        <fullName evidence="8">MMPL family transporter</fullName>
    </submittedName>
</protein>
<dbReference type="Pfam" id="PF03176">
    <property type="entry name" value="MMPL"/>
    <property type="match status" value="2"/>
</dbReference>
<feature type="domain" description="SSD" evidence="7">
    <location>
        <begin position="727"/>
        <end position="851"/>
    </location>
</feature>
<evidence type="ECO:0000256" key="4">
    <source>
        <dbReference type="ARBA" id="ARBA00022989"/>
    </source>
</evidence>
<evidence type="ECO:0000256" key="6">
    <source>
        <dbReference type="SAM" id="Phobius"/>
    </source>
</evidence>
<evidence type="ECO:0000256" key="3">
    <source>
        <dbReference type="ARBA" id="ARBA00022692"/>
    </source>
</evidence>
<evidence type="ECO:0000256" key="2">
    <source>
        <dbReference type="ARBA" id="ARBA00022475"/>
    </source>
</evidence>
<feature type="transmembrane region" description="Helical" evidence="6">
    <location>
        <begin position="705"/>
        <end position="723"/>
    </location>
</feature>
<dbReference type="RefSeq" id="WP_237377716.1">
    <property type="nucleotide sequence ID" value="NZ_CP071793.1"/>
</dbReference>
<feature type="transmembrane region" description="Helical" evidence="6">
    <location>
        <begin position="730"/>
        <end position="746"/>
    </location>
</feature>
<feature type="transmembrane region" description="Helical" evidence="6">
    <location>
        <begin position="413"/>
        <end position="438"/>
    </location>
</feature>
<dbReference type="Proteomes" id="UP000663929">
    <property type="component" value="Chromosome"/>
</dbReference>
<keyword evidence="2" id="KW-1003">Cell membrane</keyword>
<proteinExistence type="predicted"/>
<feature type="domain" description="SSD" evidence="7">
    <location>
        <begin position="347"/>
        <end position="438"/>
    </location>
</feature>
<feature type="transmembrane region" description="Helical" evidence="6">
    <location>
        <begin position="287"/>
        <end position="306"/>
    </location>
</feature>
<feature type="transmembrane region" description="Helical" evidence="6">
    <location>
        <begin position="380"/>
        <end position="401"/>
    </location>
</feature>
<evidence type="ECO:0000313" key="8">
    <source>
        <dbReference type="EMBL" id="QTD48054.1"/>
    </source>
</evidence>
<organism evidence="8 9">
    <name type="scientific">Sulfidibacter corallicola</name>
    <dbReference type="NCBI Taxonomy" id="2818388"/>
    <lineage>
        <taxon>Bacteria</taxon>
        <taxon>Pseudomonadati</taxon>
        <taxon>Acidobacteriota</taxon>
        <taxon>Holophagae</taxon>
        <taxon>Acanthopleuribacterales</taxon>
        <taxon>Acanthopleuribacteraceae</taxon>
        <taxon>Sulfidibacter</taxon>
    </lineage>
</organism>
<gene>
    <name evidence="8" type="ORF">J3U87_20920</name>
</gene>
<dbReference type="InterPro" id="IPR050545">
    <property type="entry name" value="Mycobact_MmpL"/>
</dbReference>